<feature type="compositionally biased region" description="Pro residues" evidence="1">
    <location>
        <begin position="35"/>
        <end position="44"/>
    </location>
</feature>
<feature type="region of interest" description="Disordered" evidence="1">
    <location>
        <begin position="32"/>
        <end position="86"/>
    </location>
</feature>
<name>A0A0V1DIR5_TRIBR</name>
<comment type="caution">
    <text evidence="2">The sequence shown here is derived from an EMBL/GenBank/DDBJ whole genome shotgun (WGS) entry which is preliminary data.</text>
</comment>
<proteinExistence type="predicted"/>
<evidence type="ECO:0000313" key="2">
    <source>
        <dbReference type="EMBL" id="KRY61238.1"/>
    </source>
</evidence>
<evidence type="ECO:0000256" key="1">
    <source>
        <dbReference type="SAM" id="MobiDB-lite"/>
    </source>
</evidence>
<accession>A0A0V1DIR5</accession>
<reference evidence="2 3" key="1">
    <citation type="submission" date="2015-01" db="EMBL/GenBank/DDBJ databases">
        <title>Evolution of Trichinella species and genotypes.</title>
        <authorList>
            <person name="Korhonen P.K."/>
            <person name="Edoardo P."/>
            <person name="Giuseppe L.R."/>
            <person name="Gasser R.B."/>
        </authorList>
    </citation>
    <scope>NUCLEOTIDE SEQUENCE [LARGE SCALE GENOMIC DNA]</scope>
    <source>
        <strain evidence="2">ISS120</strain>
    </source>
</reference>
<evidence type="ECO:0000313" key="3">
    <source>
        <dbReference type="Proteomes" id="UP000054653"/>
    </source>
</evidence>
<keyword evidence="3" id="KW-1185">Reference proteome</keyword>
<protein>
    <submittedName>
        <fullName evidence="2">Uncharacterized protein</fullName>
    </submittedName>
</protein>
<feature type="compositionally biased region" description="Low complexity" evidence="1">
    <location>
        <begin position="45"/>
        <end position="54"/>
    </location>
</feature>
<dbReference type="EMBL" id="JYDI01000002">
    <property type="protein sequence ID" value="KRY61238.1"/>
    <property type="molecule type" value="Genomic_DNA"/>
</dbReference>
<gene>
    <name evidence="2" type="ORF">T03_15961</name>
</gene>
<sequence>MHMEKKEEKWSKPRAMVDRLDRIVRWSTELSCPVLSPPPSPAPETPTASSPLSSRASLHDFFQDDPVGSGNPIRRRRSPAPDGVRC</sequence>
<dbReference type="AlphaFoldDB" id="A0A0V1DIR5"/>
<organism evidence="2 3">
    <name type="scientific">Trichinella britovi</name>
    <name type="common">Parasitic roundworm</name>
    <dbReference type="NCBI Taxonomy" id="45882"/>
    <lineage>
        <taxon>Eukaryota</taxon>
        <taxon>Metazoa</taxon>
        <taxon>Ecdysozoa</taxon>
        <taxon>Nematoda</taxon>
        <taxon>Enoplea</taxon>
        <taxon>Dorylaimia</taxon>
        <taxon>Trichinellida</taxon>
        <taxon>Trichinellidae</taxon>
        <taxon>Trichinella</taxon>
    </lineage>
</organism>
<dbReference type="Proteomes" id="UP000054653">
    <property type="component" value="Unassembled WGS sequence"/>
</dbReference>